<keyword evidence="3 7" id="KW-1003">Cell membrane</keyword>
<dbReference type="EMBL" id="SRMQ01000001">
    <property type="protein sequence ID" value="TGJ77755.1"/>
    <property type="molecule type" value="Genomic_DNA"/>
</dbReference>
<evidence type="ECO:0000256" key="4">
    <source>
        <dbReference type="ARBA" id="ARBA00022692"/>
    </source>
</evidence>
<proteinExistence type="inferred from homology"/>
<dbReference type="InterPro" id="IPR032818">
    <property type="entry name" value="DedA-like"/>
</dbReference>
<evidence type="ECO:0000256" key="5">
    <source>
        <dbReference type="ARBA" id="ARBA00022989"/>
    </source>
</evidence>
<comment type="caution">
    <text evidence="7">Lacks conserved residue(s) required for the propagation of feature annotation.</text>
</comment>
<keyword evidence="5 7" id="KW-1133">Transmembrane helix</keyword>
<comment type="caution">
    <text evidence="9">The sequence shown here is derived from an EMBL/GenBank/DDBJ whole genome shotgun (WGS) entry which is preliminary data.</text>
</comment>
<dbReference type="Pfam" id="PF09335">
    <property type="entry name" value="VTT_dom"/>
    <property type="match status" value="1"/>
</dbReference>
<dbReference type="InterPro" id="IPR032816">
    <property type="entry name" value="VTT_dom"/>
</dbReference>
<dbReference type="Proteomes" id="UP000297714">
    <property type="component" value="Unassembled WGS sequence"/>
</dbReference>
<dbReference type="GO" id="GO:0005886">
    <property type="term" value="C:plasma membrane"/>
    <property type="evidence" value="ECO:0007669"/>
    <property type="project" value="UniProtKB-SubCell"/>
</dbReference>
<evidence type="ECO:0000256" key="3">
    <source>
        <dbReference type="ARBA" id="ARBA00022475"/>
    </source>
</evidence>
<evidence type="ECO:0000256" key="2">
    <source>
        <dbReference type="ARBA" id="ARBA00010792"/>
    </source>
</evidence>
<feature type="transmembrane region" description="Helical" evidence="7">
    <location>
        <begin position="27"/>
        <end position="48"/>
    </location>
</feature>
<feature type="transmembrane region" description="Helical" evidence="7">
    <location>
        <begin position="188"/>
        <end position="207"/>
    </location>
</feature>
<feature type="domain" description="VTT" evidence="8">
    <location>
        <begin position="48"/>
        <end position="174"/>
    </location>
</feature>
<evidence type="ECO:0000259" key="8">
    <source>
        <dbReference type="Pfam" id="PF09335"/>
    </source>
</evidence>
<accession>A0A4Z0YE85</accession>
<evidence type="ECO:0000256" key="6">
    <source>
        <dbReference type="ARBA" id="ARBA00023136"/>
    </source>
</evidence>
<dbReference type="PANTHER" id="PTHR30353:SF0">
    <property type="entry name" value="TRANSMEMBRANE PROTEIN"/>
    <property type="match status" value="1"/>
</dbReference>
<evidence type="ECO:0000256" key="7">
    <source>
        <dbReference type="RuleBase" id="RU367016"/>
    </source>
</evidence>
<dbReference type="RefSeq" id="WP_135656717.1">
    <property type="nucleotide sequence ID" value="NZ_JAJUFJ010000004.1"/>
</dbReference>
<gene>
    <name evidence="9" type="primary">yghB</name>
    <name evidence="9" type="ORF">CAGA_01520</name>
</gene>
<dbReference type="PANTHER" id="PTHR30353">
    <property type="entry name" value="INNER MEMBRANE PROTEIN DEDA-RELATED"/>
    <property type="match status" value="1"/>
</dbReference>
<dbReference type="OrthoDB" id="9813426at2"/>
<comment type="subcellular location">
    <subcellularLocation>
        <location evidence="1 7">Cell membrane</location>
        <topology evidence="1 7">Multi-pass membrane protein</topology>
    </subcellularLocation>
</comment>
<keyword evidence="6 7" id="KW-0472">Membrane</keyword>
<reference evidence="9 10" key="1">
    <citation type="submission" date="2019-04" db="EMBL/GenBank/DDBJ databases">
        <authorList>
            <person name="Poehlein A."/>
            <person name="Bengelsdorf F.R."/>
            <person name="Duerre P."/>
            <person name="Daniel R."/>
        </authorList>
    </citation>
    <scope>NUCLEOTIDE SEQUENCE [LARGE SCALE GENOMIC DNA]</scope>
    <source>
        <strain evidence="9 10">BS-1</strain>
    </source>
</reference>
<protein>
    <submittedName>
        <fullName evidence="9">Inner membrane protein YghB</fullName>
    </submittedName>
</protein>
<sequence>MDFSTIVDLFLHLDQHLSILINQYNTWAYVFLFITIFIETGLVITPFLPGDSLLFAAGAIAATGGPINIPLIILLLYIAAISGDTLNYHIGHMLRKKVQKREKIPLVSTENIDKAQNFFIKHGGKTITIARFVPIIRTFAPFVAGASKMPYRKFLMYNVIGGITWVSLLFGFGYFFGNIGYVKEHFSLVIVAIIGISVVPVLAVYINNKLKMKRGSMD</sequence>
<feature type="transmembrane region" description="Helical" evidence="7">
    <location>
        <begin position="154"/>
        <end position="176"/>
    </location>
</feature>
<organism evidence="9 10">
    <name type="scientific">Caproiciproducens galactitolivorans</name>
    <dbReference type="NCBI Taxonomy" id="642589"/>
    <lineage>
        <taxon>Bacteria</taxon>
        <taxon>Bacillati</taxon>
        <taxon>Bacillota</taxon>
        <taxon>Clostridia</taxon>
        <taxon>Eubacteriales</taxon>
        <taxon>Acutalibacteraceae</taxon>
        <taxon>Caproiciproducens</taxon>
    </lineage>
</organism>
<evidence type="ECO:0000313" key="10">
    <source>
        <dbReference type="Proteomes" id="UP000297714"/>
    </source>
</evidence>
<dbReference type="AlphaFoldDB" id="A0A4Z0YE85"/>
<comment type="similarity">
    <text evidence="2 7">Belongs to the DedA family.</text>
</comment>
<evidence type="ECO:0000313" key="9">
    <source>
        <dbReference type="EMBL" id="TGJ77755.1"/>
    </source>
</evidence>
<evidence type="ECO:0000256" key="1">
    <source>
        <dbReference type="ARBA" id="ARBA00004651"/>
    </source>
</evidence>
<keyword evidence="10" id="KW-1185">Reference proteome</keyword>
<name>A0A4Z0YE85_9FIRM</name>
<keyword evidence="4 7" id="KW-0812">Transmembrane</keyword>